<evidence type="ECO:0000256" key="1">
    <source>
        <dbReference type="ARBA" id="ARBA00022630"/>
    </source>
</evidence>
<dbReference type="PRINTS" id="PR00469">
    <property type="entry name" value="PNDRDTASEII"/>
</dbReference>
<evidence type="ECO:0000256" key="2">
    <source>
        <dbReference type="ARBA" id="ARBA00023002"/>
    </source>
</evidence>
<keyword evidence="3" id="KW-0812">Transmembrane</keyword>
<dbReference type="PANTHER" id="PTHR48105">
    <property type="entry name" value="THIOREDOXIN REDUCTASE 1-RELATED-RELATED"/>
    <property type="match status" value="1"/>
</dbReference>
<proteinExistence type="predicted"/>
<feature type="transmembrane region" description="Helical" evidence="3">
    <location>
        <begin position="6"/>
        <end position="25"/>
    </location>
</feature>
<reference evidence="5" key="1">
    <citation type="submission" date="2020-05" db="EMBL/GenBank/DDBJ databases">
        <authorList>
            <person name="Chiriac C."/>
            <person name="Salcher M."/>
            <person name="Ghai R."/>
            <person name="Kavagutti S V."/>
        </authorList>
    </citation>
    <scope>NUCLEOTIDE SEQUENCE</scope>
</reference>
<evidence type="ECO:0000259" key="4">
    <source>
        <dbReference type="Pfam" id="PF07992"/>
    </source>
</evidence>
<name>A0A6J7HRU5_9ZZZZ</name>
<evidence type="ECO:0000256" key="3">
    <source>
        <dbReference type="SAM" id="Phobius"/>
    </source>
</evidence>
<keyword evidence="2" id="KW-0560">Oxidoreductase</keyword>
<dbReference type="InterPro" id="IPR023753">
    <property type="entry name" value="FAD/NAD-binding_dom"/>
</dbReference>
<dbReference type="PRINTS" id="PR00368">
    <property type="entry name" value="FADPNR"/>
</dbReference>
<protein>
    <submittedName>
        <fullName evidence="5">Unannotated protein</fullName>
    </submittedName>
</protein>
<feature type="domain" description="FAD/NAD(P)-binding" evidence="4">
    <location>
        <begin position="9"/>
        <end position="285"/>
    </location>
</feature>
<keyword evidence="3" id="KW-0472">Membrane</keyword>
<dbReference type="Pfam" id="PF07992">
    <property type="entry name" value="Pyr_redox_2"/>
    <property type="match status" value="1"/>
</dbReference>
<dbReference type="SUPFAM" id="SSF51905">
    <property type="entry name" value="FAD/NAD(P)-binding domain"/>
    <property type="match status" value="1"/>
</dbReference>
<dbReference type="AlphaFoldDB" id="A0A6J7HRU5"/>
<evidence type="ECO:0000313" key="5">
    <source>
        <dbReference type="EMBL" id="CAB4922188.1"/>
    </source>
</evidence>
<dbReference type="GO" id="GO:0016491">
    <property type="term" value="F:oxidoreductase activity"/>
    <property type="evidence" value="ECO:0007669"/>
    <property type="project" value="UniProtKB-KW"/>
</dbReference>
<keyword evidence="1" id="KW-0285">Flavoprotein</keyword>
<organism evidence="5">
    <name type="scientific">freshwater metagenome</name>
    <dbReference type="NCBI Taxonomy" id="449393"/>
    <lineage>
        <taxon>unclassified sequences</taxon>
        <taxon>metagenomes</taxon>
        <taxon>ecological metagenomes</taxon>
    </lineage>
</organism>
<dbReference type="InterPro" id="IPR050097">
    <property type="entry name" value="Ferredoxin-NADP_redctase_2"/>
</dbReference>
<dbReference type="EMBL" id="CAFBMK010000112">
    <property type="protein sequence ID" value="CAB4922188.1"/>
    <property type="molecule type" value="Genomic_DNA"/>
</dbReference>
<dbReference type="Gene3D" id="3.50.50.60">
    <property type="entry name" value="FAD/NAD(P)-binding domain"/>
    <property type="match status" value="2"/>
</dbReference>
<keyword evidence="3" id="KW-1133">Transmembrane helix</keyword>
<accession>A0A6J7HRU5</accession>
<dbReference type="InterPro" id="IPR036188">
    <property type="entry name" value="FAD/NAD-bd_sf"/>
</dbReference>
<gene>
    <name evidence="5" type="ORF">UFOPK3564_01900</name>
</gene>
<sequence length="317" mass="32697">MSETTTWPCVIVGGGAAGLSAALVLGRARRRVLLLDAGEQSNLAAHGIGGLLGHDGLPPAELYARGRAELAAYGTVTVRDARVVAGERDGDGFALTLQDGERVAAGHVVLAVGMRYRLPELPGLAELWGGAAFHCPYCHGWEARDGRLAVLGPEAATHRALLLRGWSDDVVLLTDGPAGLDADELRALERAGVRVDERPVAALEREGDALRAVRFADGAELERDGIMVVAPLGLRDDVATGLGATLTERGTVDADPFCRTVVPGLFAAGDVSAMAPQVAAAIAQGSLAAAMVNDAIVAAEHGRAPMVPPREVAAPAV</sequence>